<name>A0ABQ8AV63_BRANA</name>
<dbReference type="EMBL" id="JAGKQM010000012">
    <property type="protein sequence ID" value="KAH0896373.1"/>
    <property type="molecule type" value="Genomic_DNA"/>
</dbReference>
<accession>A0ABQ8AV63</accession>
<gene>
    <name evidence="1" type="ORF">HID58_045941</name>
</gene>
<dbReference type="Proteomes" id="UP000824890">
    <property type="component" value="Unassembled WGS sequence"/>
</dbReference>
<organism evidence="1 2">
    <name type="scientific">Brassica napus</name>
    <name type="common">Rape</name>
    <dbReference type="NCBI Taxonomy" id="3708"/>
    <lineage>
        <taxon>Eukaryota</taxon>
        <taxon>Viridiplantae</taxon>
        <taxon>Streptophyta</taxon>
        <taxon>Embryophyta</taxon>
        <taxon>Tracheophyta</taxon>
        <taxon>Spermatophyta</taxon>
        <taxon>Magnoliopsida</taxon>
        <taxon>eudicotyledons</taxon>
        <taxon>Gunneridae</taxon>
        <taxon>Pentapetalae</taxon>
        <taxon>rosids</taxon>
        <taxon>malvids</taxon>
        <taxon>Brassicales</taxon>
        <taxon>Brassicaceae</taxon>
        <taxon>Brassiceae</taxon>
        <taxon>Brassica</taxon>
    </lineage>
</organism>
<reference evidence="1 2" key="1">
    <citation type="submission" date="2021-05" db="EMBL/GenBank/DDBJ databases">
        <title>Genome Assembly of Synthetic Allotetraploid Brassica napus Reveals Homoeologous Exchanges between Subgenomes.</title>
        <authorList>
            <person name="Davis J.T."/>
        </authorList>
    </citation>
    <scope>NUCLEOTIDE SEQUENCE [LARGE SCALE GENOMIC DNA]</scope>
    <source>
        <strain evidence="2">cv. Da-Ae</strain>
        <tissue evidence="1">Seedling</tissue>
    </source>
</reference>
<evidence type="ECO:0000313" key="2">
    <source>
        <dbReference type="Proteomes" id="UP000824890"/>
    </source>
</evidence>
<keyword evidence="2" id="KW-1185">Reference proteome</keyword>
<sequence length="63" mass="7158">MYSAYNCYTIAPCASGWERGCVFCTRLKLIPGPGRGRCTADSMLLCYQLSIPLRLNNFYKKIK</sequence>
<evidence type="ECO:0000313" key="1">
    <source>
        <dbReference type="EMBL" id="KAH0896373.1"/>
    </source>
</evidence>
<comment type="caution">
    <text evidence="1">The sequence shown here is derived from an EMBL/GenBank/DDBJ whole genome shotgun (WGS) entry which is preliminary data.</text>
</comment>
<protein>
    <submittedName>
        <fullName evidence="1">Uncharacterized protein</fullName>
    </submittedName>
</protein>
<proteinExistence type="predicted"/>